<proteinExistence type="predicted"/>
<keyword evidence="1" id="KW-0614">Plasmid</keyword>
<dbReference type="AlphaFoldDB" id="A0A031JT46"/>
<dbReference type="InterPro" id="IPR045861">
    <property type="entry name" value="CorA_cytoplasmic_dom"/>
</dbReference>
<dbReference type="RefSeq" id="WP_016743853.1">
    <property type="nucleotide sequence ID" value="NZ_CP017078.1"/>
</dbReference>
<dbReference type="KEGG" id="nre:BES08_30170"/>
<dbReference type="EMBL" id="CP017078">
    <property type="protein sequence ID" value="AOR81146.1"/>
    <property type="molecule type" value="Genomic_DNA"/>
</dbReference>
<dbReference type="Proteomes" id="UP000094626">
    <property type="component" value="Plasmid pSA3"/>
</dbReference>
<dbReference type="EMBL" id="JFYZ01000014">
    <property type="protein sequence ID" value="EZP80926.1"/>
    <property type="molecule type" value="Genomic_DNA"/>
</dbReference>
<gene>
    <name evidence="1" type="ORF">BES08_30170</name>
    <name evidence="2" type="ORF">BV97_02980</name>
</gene>
<dbReference type="Gene3D" id="3.30.460.20">
    <property type="entry name" value="CorA soluble domain-like"/>
    <property type="match status" value="1"/>
</dbReference>
<evidence type="ECO:0000313" key="2">
    <source>
        <dbReference type="EMBL" id="EZP80926.1"/>
    </source>
</evidence>
<evidence type="ECO:0000313" key="3">
    <source>
        <dbReference type="Proteomes" id="UP000024329"/>
    </source>
</evidence>
<evidence type="ECO:0000313" key="4">
    <source>
        <dbReference type="Proteomes" id="UP000094626"/>
    </source>
</evidence>
<reference evidence="1" key="2">
    <citation type="submission" date="2016-08" db="EMBL/GenBank/DDBJ databases">
        <authorList>
            <person name="Seilhamer J.J."/>
        </authorList>
    </citation>
    <scope>NUCLEOTIDE SEQUENCE [LARGE SCALE GENOMIC DNA]</scope>
    <source>
        <strain evidence="1">SA1</strain>
        <plasmid evidence="1">pSA3</plasmid>
    </source>
</reference>
<evidence type="ECO:0000313" key="1">
    <source>
        <dbReference type="EMBL" id="AOR81146.1"/>
    </source>
</evidence>
<dbReference type="Proteomes" id="UP000024329">
    <property type="component" value="Unassembled WGS sequence"/>
</dbReference>
<reference evidence="2 3" key="1">
    <citation type="submission" date="2014-03" db="EMBL/GenBank/DDBJ databases">
        <title>Whole genome sequence of Novosphingobium resinovorum KF1.</title>
        <authorList>
            <person name="Gan H.M."/>
            <person name="Gan H.Y."/>
            <person name="Chew T.H."/>
            <person name="Savka M.A."/>
        </authorList>
    </citation>
    <scope>NUCLEOTIDE SEQUENCE [LARGE SCALE GENOMIC DNA]</scope>
    <source>
        <strain evidence="2 3">KF1</strain>
    </source>
</reference>
<dbReference type="eggNOG" id="COG0598">
    <property type="taxonomic scope" value="Bacteria"/>
</dbReference>
<geneLocation type="plasmid" evidence="1 4">
    <name>pSA3</name>
</geneLocation>
<keyword evidence="4" id="KW-1185">Reference proteome</keyword>
<dbReference type="PATRIC" id="fig|158500.4.peg.3052"/>
<reference evidence="4" key="3">
    <citation type="journal article" date="2017" name="J. Biotechnol.">
        <title>Complete genome sequence of Novosphingobium resinovorum SA1, a versatile xenobiotic-degrading bacterium capable of utilizing sulfanilic acid.</title>
        <authorList>
            <person name="Hegedus B."/>
            <person name="Kos P.B."/>
            <person name="Balint B."/>
            <person name="Maroti G."/>
            <person name="Gan H.M."/>
            <person name="Perei K."/>
            <person name="Rakhely G."/>
        </authorList>
    </citation>
    <scope>NUCLEOTIDE SEQUENCE [LARGE SCALE GENOMIC DNA]</scope>
    <source>
        <strain evidence="4">SA1</strain>
    </source>
</reference>
<protein>
    <submittedName>
        <fullName evidence="2">Magnesium transporter</fullName>
    </submittedName>
</protein>
<dbReference type="GeneID" id="70362957"/>
<organism evidence="2 3">
    <name type="scientific">Novosphingobium resinovorum</name>
    <dbReference type="NCBI Taxonomy" id="158500"/>
    <lineage>
        <taxon>Bacteria</taxon>
        <taxon>Pseudomonadati</taxon>
        <taxon>Pseudomonadota</taxon>
        <taxon>Alphaproteobacteria</taxon>
        <taxon>Sphingomonadales</taxon>
        <taxon>Sphingomonadaceae</taxon>
        <taxon>Novosphingobium</taxon>
    </lineage>
</organism>
<dbReference type="SUPFAM" id="SSF143865">
    <property type="entry name" value="CorA soluble domain-like"/>
    <property type="match status" value="1"/>
</dbReference>
<name>A0A031JT46_9SPHN</name>
<accession>A0A031JT46</accession>
<sequence length="161" mass="18002">MNGSGLLRNPTLRRIFYKLSLELLRAAFFFLRLGLKNDECLCARLNRRGTRLPVAAAVLCHNGKRLRPATLIDPACEHVGKDDFVWIKMSQPSETELADIAGNYGLHPLAMEGADNGHQISKLDDHMLRVESAITGIRDILISVFEASHLLEQQRQGAITR</sequence>